<evidence type="ECO:0000313" key="3">
    <source>
        <dbReference type="Proteomes" id="UP000024837"/>
    </source>
</evidence>
<dbReference type="OrthoDB" id="10027013at2759"/>
<dbReference type="PANTHER" id="PTHR42912">
    <property type="entry name" value="METHYLTRANSFERASE"/>
    <property type="match status" value="1"/>
</dbReference>
<gene>
    <name evidence="2" type="ORF">DRE_04624</name>
</gene>
<dbReference type="GO" id="GO:0008757">
    <property type="term" value="F:S-adenosylmethionine-dependent methyltransferase activity"/>
    <property type="evidence" value="ECO:0007669"/>
    <property type="project" value="InterPro"/>
</dbReference>
<feature type="domain" description="Methyltransferase type 11" evidence="1">
    <location>
        <begin position="63"/>
        <end position="178"/>
    </location>
</feature>
<dbReference type="CDD" id="cd02440">
    <property type="entry name" value="AdoMet_MTases"/>
    <property type="match status" value="1"/>
</dbReference>
<dbReference type="InterPro" id="IPR050508">
    <property type="entry name" value="Methyltransf_Superfamily"/>
</dbReference>
<dbReference type="InterPro" id="IPR013216">
    <property type="entry name" value="Methyltransf_11"/>
</dbReference>
<dbReference type="Proteomes" id="UP000024837">
    <property type="component" value="Unassembled WGS sequence"/>
</dbReference>
<keyword evidence="3" id="KW-1185">Reference proteome</keyword>
<dbReference type="HOGENOM" id="CLU_049344_3_1_1"/>
<dbReference type="SUPFAM" id="SSF53335">
    <property type="entry name" value="S-adenosyl-L-methionine-dependent methyltransferases"/>
    <property type="match status" value="1"/>
</dbReference>
<accession>W7IAH6</accession>
<evidence type="ECO:0000313" key="2">
    <source>
        <dbReference type="EMBL" id="EWC46050.1"/>
    </source>
</evidence>
<dbReference type="Gene3D" id="3.40.50.150">
    <property type="entry name" value="Vaccinia Virus protein VP39"/>
    <property type="match status" value="1"/>
</dbReference>
<proteinExistence type="predicted"/>
<evidence type="ECO:0000259" key="1">
    <source>
        <dbReference type="Pfam" id="PF08241"/>
    </source>
</evidence>
<name>W7IAH6_9PEZI</name>
<protein>
    <recommendedName>
        <fullName evidence="1">Methyltransferase type 11 domain-containing protein</fullName>
    </recommendedName>
</protein>
<dbReference type="Pfam" id="PF08241">
    <property type="entry name" value="Methyltransf_11"/>
    <property type="match status" value="1"/>
</dbReference>
<sequence length="311" mass="34128">MADQSTDTVHPIASAFTTSGASGLYDRARPSYPATALTRIFAALRTSLDARSSSATTGANIIELGAGSGILSRLLIHPPSTVDTHKISISTLLAVEPSSGMRASFHQGFQSLDTPVGETGVTDSETVQVLPGTFADIPAPDNWADAIIIAQAFHWSHGHYDAAIREFARVLRPNAPLILLWNLEDRTLPAHSWVGPIRDVYEAFEAGSPQYRLGLWRAAFELPEFIDTFARGREYTEVKWTMPTTVEEVVQRVKSKSYITALGEAERRTVEEKVRAAVGASVEEKGVVWIDEAGGVFEYPYATDLYVFWRK</sequence>
<reference evidence="2 3" key="1">
    <citation type="submission" date="2013-05" db="EMBL/GenBank/DDBJ databases">
        <title>Drechslerella stenobrocha genome reveals carnivorous origination and mechanical trapping mechanism of predatory fungi.</title>
        <authorList>
            <person name="Liu X."/>
            <person name="Zhang W."/>
            <person name="Liu K."/>
        </authorList>
    </citation>
    <scope>NUCLEOTIDE SEQUENCE [LARGE SCALE GENOMIC DNA]</scope>
    <source>
        <strain evidence="2 3">248</strain>
    </source>
</reference>
<organism evidence="2 3">
    <name type="scientific">Drechslerella stenobrocha 248</name>
    <dbReference type="NCBI Taxonomy" id="1043628"/>
    <lineage>
        <taxon>Eukaryota</taxon>
        <taxon>Fungi</taxon>
        <taxon>Dikarya</taxon>
        <taxon>Ascomycota</taxon>
        <taxon>Pezizomycotina</taxon>
        <taxon>Orbiliomycetes</taxon>
        <taxon>Orbiliales</taxon>
        <taxon>Orbiliaceae</taxon>
        <taxon>Drechslerella</taxon>
    </lineage>
</organism>
<dbReference type="EMBL" id="KI966421">
    <property type="protein sequence ID" value="EWC46050.1"/>
    <property type="molecule type" value="Genomic_DNA"/>
</dbReference>
<dbReference type="PANTHER" id="PTHR42912:SF95">
    <property type="entry name" value="METHYLTRANSFERASE TYPE 11 DOMAIN-CONTAINING PROTEIN"/>
    <property type="match status" value="1"/>
</dbReference>
<dbReference type="AlphaFoldDB" id="W7IAH6"/>
<dbReference type="InterPro" id="IPR029063">
    <property type="entry name" value="SAM-dependent_MTases_sf"/>
</dbReference>